<feature type="chain" id="PRO_5004095265" evidence="1">
    <location>
        <begin position="24"/>
        <end position="155"/>
    </location>
</feature>
<dbReference type="PATRIC" id="fig|1300222.3.peg.65"/>
<dbReference type="EMBL" id="APBN01000001">
    <property type="protein sequence ID" value="EMT54003.1"/>
    <property type="molecule type" value="Genomic_DNA"/>
</dbReference>
<reference evidence="2 3" key="1">
    <citation type="submission" date="2013-03" db="EMBL/GenBank/DDBJ databases">
        <title>Assembly of a new bacterial strain Brevibacillus borstelensis AK1.</title>
        <authorList>
            <person name="Rajan I."/>
            <person name="PoliReddy D."/>
            <person name="Sugumar T."/>
            <person name="Rathinam K."/>
            <person name="Alqarawi S."/>
            <person name="Khalil A.B."/>
            <person name="Sivakumar N."/>
        </authorList>
    </citation>
    <scope>NUCLEOTIDE SEQUENCE [LARGE SCALE GENOMIC DNA]</scope>
    <source>
        <strain evidence="2 3">AK1</strain>
    </source>
</reference>
<proteinExistence type="predicted"/>
<name>M8DK78_9BACL</name>
<evidence type="ECO:0000313" key="3">
    <source>
        <dbReference type="Proteomes" id="UP000012081"/>
    </source>
</evidence>
<comment type="caution">
    <text evidence="2">The sequence shown here is derived from an EMBL/GenBank/DDBJ whole genome shotgun (WGS) entry which is preliminary data.</text>
</comment>
<dbReference type="RefSeq" id="WP_003385664.1">
    <property type="nucleotide sequence ID" value="NZ_APBN01000001.1"/>
</dbReference>
<organism evidence="2 3">
    <name type="scientific">Brevibacillus borstelensis AK1</name>
    <dbReference type="NCBI Taxonomy" id="1300222"/>
    <lineage>
        <taxon>Bacteria</taxon>
        <taxon>Bacillati</taxon>
        <taxon>Bacillota</taxon>
        <taxon>Bacilli</taxon>
        <taxon>Bacillales</taxon>
        <taxon>Paenibacillaceae</taxon>
        <taxon>Brevibacillus</taxon>
    </lineage>
</organism>
<sequence length="155" mass="16932">MKKVVFSLLSVALASSVAVVASASESTTNAVIKPQAIFLDREPNNKRADANLFVIADGSQISGSLGRDDAADWFKFTPLTSGKYRFIFSHSSSQYYELTLRGDGVGTVATITYDNPNKYFDVTVDAGRDYYIAVESVLTNLNADTSYDIYTVKID</sequence>
<accession>M8DK78</accession>
<feature type="signal peptide" evidence="1">
    <location>
        <begin position="1"/>
        <end position="23"/>
    </location>
</feature>
<keyword evidence="3" id="KW-1185">Reference proteome</keyword>
<protein>
    <submittedName>
        <fullName evidence="2">Uncharacterized protein</fullName>
    </submittedName>
</protein>
<dbReference type="AlphaFoldDB" id="M8DK78"/>
<gene>
    <name evidence="2" type="ORF">I532_00315</name>
</gene>
<evidence type="ECO:0000313" key="2">
    <source>
        <dbReference type="EMBL" id="EMT54003.1"/>
    </source>
</evidence>
<dbReference type="SUPFAM" id="SSF89260">
    <property type="entry name" value="Collagen-binding domain"/>
    <property type="match status" value="1"/>
</dbReference>
<evidence type="ECO:0000256" key="1">
    <source>
        <dbReference type="SAM" id="SignalP"/>
    </source>
</evidence>
<keyword evidence="1" id="KW-0732">Signal</keyword>
<dbReference type="Proteomes" id="UP000012081">
    <property type="component" value="Unassembled WGS sequence"/>
</dbReference>
<dbReference type="OrthoDB" id="2469110at2"/>
<dbReference type="Gene3D" id="2.60.120.380">
    <property type="match status" value="1"/>
</dbReference>